<proteinExistence type="predicted"/>
<dbReference type="Proteomes" id="UP000008068">
    <property type="component" value="Unassembled WGS sequence"/>
</dbReference>
<feature type="compositionally biased region" description="Basic and acidic residues" evidence="1">
    <location>
        <begin position="71"/>
        <end position="91"/>
    </location>
</feature>
<dbReference type="eggNOG" id="ENOG502TKI7">
    <property type="taxonomic scope" value="Eukaryota"/>
</dbReference>
<accession>G0NTJ2</accession>
<evidence type="ECO:0000313" key="3">
    <source>
        <dbReference type="Proteomes" id="UP000008068"/>
    </source>
</evidence>
<gene>
    <name evidence="2" type="ORF">CAEBREN_02951</name>
</gene>
<dbReference type="AlphaFoldDB" id="G0NTJ2"/>
<organism evidence="3">
    <name type="scientific">Caenorhabditis brenneri</name>
    <name type="common">Nematode worm</name>
    <dbReference type="NCBI Taxonomy" id="135651"/>
    <lineage>
        <taxon>Eukaryota</taxon>
        <taxon>Metazoa</taxon>
        <taxon>Ecdysozoa</taxon>
        <taxon>Nematoda</taxon>
        <taxon>Chromadorea</taxon>
        <taxon>Rhabditida</taxon>
        <taxon>Rhabditina</taxon>
        <taxon>Rhabditomorpha</taxon>
        <taxon>Rhabditoidea</taxon>
        <taxon>Rhabditidae</taxon>
        <taxon>Peloderinae</taxon>
        <taxon>Caenorhabditis</taxon>
    </lineage>
</organism>
<dbReference type="Pfam" id="PF14747">
    <property type="entry name" value="DUF4473"/>
    <property type="match status" value="1"/>
</dbReference>
<dbReference type="PANTHER" id="PTHR33272:SF4">
    <property type="entry name" value="30S RIBOSOMAL PROTEIN S15-RELATED"/>
    <property type="match status" value="1"/>
</dbReference>
<dbReference type="PANTHER" id="PTHR33272">
    <property type="entry name" value="PROTEIN CBG22877-RELATED"/>
    <property type="match status" value="1"/>
</dbReference>
<dbReference type="OrthoDB" id="5891830at2759"/>
<dbReference type="EMBL" id="GL379944">
    <property type="protein sequence ID" value="EGT37260.1"/>
    <property type="molecule type" value="Genomic_DNA"/>
</dbReference>
<reference evidence="3" key="1">
    <citation type="submission" date="2011-07" db="EMBL/GenBank/DDBJ databases">
        <authorList>
            <consortium name="Caenorhabditis brenneri Sequencing and Analysis Consortium"/>
            <person name="Wilson R.K."/>
        </authorList>
    </citation>
    <scope>NUCLEOTIDE SEQUENCE [LARGE SCALE GENOMIC DNA]</scope>
    <source>
        <strain evidence="3">PB2801</strain>
    </source>
</reference>
<protein>
    <submittedName>
        <fullName evidence="2">Uncharacterized protein</fullName>
    </submittedName>
</protein>
<keyword evidence="3" id="KW-1185">Reference proteome</keyword>
<dbReference type="OMA" id="GAWRDNE"/>
<feature type="region of interest" description="Disordered" evidence="1">
    <location>
        <begin position="70"/>
        <end position="91"/>
    </location>
</feature>
<evidence type="ECO:0000313" key="2">
    <source>
        <dbReference type="EMBL" id="EGT37260.1"/>
    </source>
</evidence>
<name>G0NTJ2_CAEBE</name>
<evidence type="ECO:0000256" key="1">
    <source>
        <dbReference type="SAM" id="MobiDB-lite"/>
    </source>
</evidence>
<dbReference type="InParanoid" id="G0NTJ2"/>
<sequence>MPNPSATAGDEYRASLTSAGLSPNAVQGILNISGEAYVKFSKQEDRPNFGDAIGAVNRFHSDLQSFINTQPKKDQDAYGAWRDNEKNHYKC</sequence>
<dbReference type="HOGENOM" id="CLU_161560_2_0_1"/>
<dbReference type="InterPro" id="IPR027913">
    <property type="entry name" value="DUF4473"/>
</dbReference>